<keyword evidence="2 3" id="KW-0238">DNA-binding</keyword>
<keyword evidence="1 3" id="KW-0235">DNA replication</keyword>
<dbReference type="GO" id="GO:0003677">
    <property type="term" value="F:DNA binding"/>
    <property type="evidence" value="ECO:0007669"/>
    <property type="project" value="UniProtKB-UniRule"/>
</dbReference>
<dbReference type="InterPro" id="IPR022648">
    <property type="entry name" value="Pr_cel_nuc_antig_N"/>
</dbReference>
<dbReference type="EMBL" id="CP059154">
    <property type="protein sequence ID" value="QLK26180.1"/>
    <property type="molecule type" value="Genomic_DNA"/>
</dbReference>
<comment type="function">
    <text evidence="3">Sliding clamp subunit that acts as a moving platform for DNA processing. Responsible for tethering the catalytic subunit of DNA polymerase and other proteins to DNA during high-speed replication.</text>
</comment>
<protein>
    <recommendedName>
        <fullName evidence="3">DNA polymerase sliding clamp</fullName>
    </recommendedName>
    <alternativeName>
        <fullName evidence="3">Proliferating cell nuclear antigen homolog</fullName>
        <shortName evidence="3">PCNA</shortName>
    </alternativeName>
</protein>
<dbReference type="Pfam" id="PF00705">
    <property type="entry name" value="PCNA_N"/>
    <property type="match status" value="1"/>
</dbReference>
<dbReference type="GO" id="GO:0030337">
    <property type="term" value="F:DNA polymerase processivity factor activity"/>
    <property type="evidence" value="ECO:0007669"/>
    <property type="project" value="UniProtKB-UniRule"/>
</dbReference>
<dbReference type="RefSeq" id="WP_180841359.1">
    <property type="nucleotide sequence ID" value="NZ_CP059154.1"/>
</dbReference>
<evidence type="ECO:0000313" key="6">
    <source>
        <dbReference type="Proteomes" id="UP000510869"/>
    </source>
</evidence>
<dbReference type="AlphaFoldDB" id="A0A7D6GKJ8"/>
<evidence type="ECO:0000313" key="5">
    <source>
        <dbReference type="EMBL" id="QLK26180.1"/>
    </source>
</evidence>
<dbReference type="OrthoDB" id="14749at2157"/>
<dbReference type="GeneID" id="56141681"/>
<dbReference type="InterPro" id="IPR000730">
    <property type="entry name" value="Pr_cel_nuc_antig"/>
</dbReference>
<evidence type="ECO:0000256" key="1">
    <source>
        <dbReference type="ARBA" id="ARBA00022705"/>
    </source>
</evidence>
<comment type="subunit">
    <text evidence="3">Homotrimer. The subunits circularize to form a toroid; DNA passes through its center. Replication factor C (RFC) is required to load the toroid on the DNA.</text>
</comment>
<dbReference type="HAMAP" id="MF_00317">
    <property type="entry name" value="DNApol_clamp_arch"/>
    <property type="match status" value="1"/>
</dbReference>
<dbReference type="InterPro" id="IPR046938">
    <property type="entry name" value="DNA_clamp_sf"/>
</dbReference>
<dbReference type="PANTHER" id="PTHR11352">
    <property type="entry name" value="PROLIFERATING CELL NUCLEAR ANTIGEN"/>
    <property type="match status" value="1"/>
</dbReference>
<dbReference type="Gene3D" id="3.70.10.10">
    <property type="match status" value="1"/>
</dbReference>
<dbReference type="Proteomes" id="UP000510869">
    <property type="component" value="Chromosome"/>
</dbReference>
<gene>
    <name evidence="3" type="primary">pcn</name>
    <name evidence="5" type="ORF">HYG81_00710</name>
</gene>
<dbReference type="SUPFAM" id="SSF55979">
    <property type="entry name" value="DNA clamp"/>
    <property type="match status" value="2"/>
</dbReference>
<proteinExistence type="inferred from homology"/>
<dbReference type="CDD" id="cd00577">
    <property type="entry name" value="PCNA"/>
    <property type="match status" value="1"/>
</dbReference>
<evidence type="ECO:0000259" key="4">
    <source>
        <dbReference type="Pfam" id="PF00705"/>
    </source>
</evidence>
<name>A0A7D6GKJ8_9EURY</name>
<keyword evidence="6" id="KW-1185">Reference proteome</keyword>
<dbReference type="KEGG" id="nay:HYG81_00710"/>
<evidence type="ECO:0000256" key="2">
    <source>
        <dbReference type="ARBA" id="ARBA00023125"/>
    </source>
</evidence>
<accession>A0A7D6GKJ8</accession>
<dbReference type="GO" id="GO:0006272">
    <property type="term" value="P:leading strand elongation"/>
    <property type="evidence" value="ECO:0007669"/>
    <property type="project" value="TreeGrafter"/>
</dbReference>
<dbReference type="GO" id="GO:0006275">
    <property type="term" value="P:regulation of DNA replication"/>
    <property type="evidence" value="ECO:0007669"/>
    <property type="project" value="UniProtKB-UniRule"/>
</dbReference>
<reference evidence="5 6" key="1">
    <citation type="submission" date="2020-07" db="EMBL/GenBank/DDBJ databases">
        <title>Natrinema (YPL30) sp. nov. and Haloterrigena xxxxxx (YPL8) sp. nov., isolated from a salt mine.</title>
        <authorList>
            <person name="Cui H."/>
        </authorList>
    </citation>
    <scope>NUCLEOTIDE SEQUENCE [LARGE SCALE GENOMIC DNA]</scope>
    <source>
        <strain evidence="5 6">YPL13</strain>
    </source>
</reference>
<organism evidence="5 6">
    <name type="scientific">Natrinema zhouii</name>
    <dbReference type="NCBI Taxonomy" id="1710539"/>
    <lineage>
        <taxon>Archaea</taxon>
        <taxon>Methanobacteriati</taxon>
        <taxon>Methanobacteriota</taxon>
        <taxon>Stenosarchaea group</taxon>
        <taxon>Halobacteria</taxon>
        <taxon>Halobacteriales</taxon>
        <taxon>Natrialbaceae</taxon>
        <taxon>Natrinema</taxon>
    </lineage>
</organism>
<sequence length="245" mass="27217">MLKAEIKQENLQQIIDSLFLVDEVMINISEDGFTTRAIDEAAVAKVELTVNSSAFEKYEATSRTLGVSLESLQKVVNKSEKGDMIHLKLVEEEKTLKVRISEHEYYLTLIDPRTMEQPGSLPDLEGSLQVSLAADNFQKGVRAAKTFSDKMTFRTNSENKLILESSGDDNKTRTTFSEEHFIESNLGTADSAFGLGYLDGIQQALNDTSSIRLAMGVDRPAHMEFDIAGGAGRVQYFIAPRVRNN</sequence>
<dbReference type="PANTHER" id="PTHR11352:SF0">
    <property type="entry name" value="PROLIFERATING CELL NUCLEAR ANTIGEN"/>
    <property type="match status" value="1"/>
</dbReference>
<comment type="similarity">
    <text evidence="3">Belongs to the PCNA family.</text>
</comment>
<evidence type="ECO:0000256" key="3">
    <source>
        <dbReference type="HAMAP-Rule" id="MF_00317"/>
    </source>
</evidence>
<feature type="domain" description="Proliferating cell nuclear antigen PCNA N-terminal" evidence="4">
    <location>
        <begin position="1"/>
        <end position="101"/>
    </location>
</feature>